<accession>A0ABX8QT17</accession>
<sequence length="269" mass="29781">MEMATHPINCEKAQQHKCLCSKCGGLEHGWPYRIRLAYAPTSVERDVVRRRAEEKWLTESEGREKKATFPMKEAAVDTSISDLIDWLAETIHITDRVQALGHALTDDAMEILLGHLGAVDLQTFKKASVNHFWCELLASLACTLEAFGDWNDRLRERLSQVMVLSKCSDHIAEGAGKLAVQAALRAIPVAVPLPSTGQVEDLLWPTRILAILMCKAPERHEAVSKCCLDPIAGGADELVKAAVARTTKERLVQVLPPDWLPATRASLFK</sequence>
<gene>
    <name evidence="1" type="ORF">AGRA3207_001295</name>
</gene>
<protein>
    <submittedName>
        <fullName evidence="1">Uncharacterized protein</fullName>
    </submittedName>
</protein>
<name>A0ABX8QT17_9ACTN</name>
<organism evidence="1 2">
    <name type="scientific">Actinomadura graeca</name>
    <dbReference type="NCBI Taxonomy" id="2750812"/>
    <lineage>
        <taxon>Bacteria</taxon>
        <taxon>Bacillati</taxon>
        <taxon>Actinomycetota</taxon>
        <taxon>Actinomycetes</taxon>
        <taxon>Streptosporangiales</taxon>
        <taxon>Thermomonosporaceae</taxon>
        <taxon>Actinomadura</taxon>
    </lineage>
</organism>
<dbReference type="EMBL" id="CP059572">
    <property type="protein sequence ID" value="QXJ20562.1"/>
    <property type="molecule type" value="Genomic_DNA"/>
</dbReference>
<dbReference type="Proteomes" id="UP001049518">
    <property type="component" value="Chromosome"/>
</dbReference>
<proteinExistence type="predicted"/>
<keyword evidence="2" id="KW-1185">Reference proteome</keyword>
<reference evidence="1" key="1">
    <citation type="submission" date="2020-07" db="EMBL/GenBank/DDBJ databases">
        <authorList>
            <person name="Tarantini F.S."/>
            <person name="Hong K.W."/>
            <person name="Chan K.G."/>
        </authorList>
    </citation>
    <scope>NUCLEOTIDE SEQUENCE</scope>
    <source>
        <strain evidence="1">32-07</strain>
    </source>
</reference>
<dbReference type="RefSeq" id="WP_231333640.1">
    <property type="nucleotide sequence ID" value="NZ_CP059572.1"/>
</dbReference>
<evidence type="ECO:0000313" key="1">
    <source>
        <dbReference type="EMBL" id="QXJ20562.1"/>
    </source>
</evidence>
<evidence type="ECO:0000313" key="2">
    <source>
        <dbReference type="Proteomes" id="UP001049518"/>
    </source>
</evidence>